<name>A0A2Z4APE0_9BACT</name>
<dbReference type="GO" id="GO:0047429">
    <property type="term" value="F:nucleoside triphosphate diphosphatase activity"/>
    <property type="evidence" value="ECO:0007669"/>
    <property type="project" value="TreeGrafter"/>
</dbReference>
<dbReference type="GO" id="GO:0006950">
    <property type="term" value="P:response to stress"/>
    <property type="evidence" value="ECO:0007669"/>
    <property type="project" value="UniProtKB-ARBA"/>
</dbReference>
<feature type="domain" description="NTP pyrophosphohydrolase MazG-like" evidence="1">
    <location>
        <begin position="30"/>
        <end position="103"/>
    </location>
</feature>
<dbReference type="AlphaFoldDB" id="A0A2Z4APE0"/>
<dbReference type="GO" id="GO:0006203">
    <property type="term" value="P:dGTP catabolic process"/>
    <property type="evidence" value="ECO:0007669"/>
    <property type="project" value="TreeGrafter"/>
</dbReference>
<dbReference type="InterPro" id="IPR048015">
    <property type="entry name" value="NTP-PPase_MazG-like_N"/>
</dbReference>
<protein>
    <submittedName>
        <fullName evidence="2">Nucleoside triphosphate pyrophosphohydrolase/pyrophosphatase MazG</fullName>
        <ecNumber evidence="2">3.6.1.1</ecNumber>
    </submittedName>
</protein>
<dbReference type="GO" id="GO:0046052">
    <property type="term" value="P:UTP catabolic process"/>
    <property type="evidence" value="ECO:0007669"/>
    <property type="project" value="TreeGrafter"/>
</dbReference>
<evidence type="ECO:0000313" key="2">
    <source>
        <dbReference type="EMBL" id="AWT59582.1"/>
    </source>
</evidence>
<dbReference type="NCBIfam" id="TIGR00444">
    <property type="entry name" value="mazG"/>
    <property type="match status" value="1"/>
</dbReference>
<dbReference type="InterPro" id="IPR011551">
    <property type="entry name" value="NTP_PyrPHydrolase_MazG"/>
</dbReference>
<dbReference type="Gene3D" id="1.10.287.1080">
    <property type="entry name" value="MazG-like"/>
    <property type="match status" value="2"/>
</dbReference>
<accession>A0A2Z4APE0</accession>
<reference evidence="2 3" key="1">
    <citation type="submission" date="2018-06" db="EMBL/GenBank/DDBJ databases">
        <title>Draft Genome Sequence of a Novel Marine Bacterium Related to the Verrucomicrobia.</title>
        <authorList>
            <person name="Vosseberg J."/>
            <person name="Martijn J."/>
            <person name="Ettema T.J.G."/>
        </authorList>
    </citation>
    <scope>NUCLEOTIDE SEQUENCE [LARGE SCALE GENOMIC DNA]</scope>
    <source>
        <strain evidence="2">TARA_B100001123</strain>
    </source>
</reference>
<dbReference type="PANTHER" id="PTHR30522">
    <property type="entry name" value="NUCLEOSIDE TRIPHOSPHATE PYROPHOSPHOHYDROLASE"/>
    <property type="match status" value="1"/>
</dbReference>
<dbReference type="InterPro" id="IPR004518">
    <property type="entry name" value="MazG-like_dom"/>
</dbReference>
<evidence type="ECO:0000259" key="1">
    <source>
        <dbReference type="Pfam" id="PF03819"/>
    </source>
</evidence>
<evidence type="ECO:0000313" key="3">
    <source>
        <dbReference type="Proteomes" id="UP000247465"/>
    </source>
</evidence>
<dbReference type="EC" id="3.6.1.1" evidence="2"/>
<dbReference type="GO" id="GO:0046081">
    <property type="term" value="P:dUTP catabolic process"/>
    <property type="evidence" value="ECO:0007669"/>
    <property type="project" value="TreeGrafter"/>
</dbReference>
<keyword evidence="2" id="KW-0378">Hydrolase</keyword>
<dbReference type="EMBL" id="CP029803">
    <property type="protein sequence ID" value="AWT59582.1"/>
    <property type="molecule type" value="Genomic_DNA"/>
</dbReference>
<dbReference type="KEGG" id="mtar:DF168_00774"/>
<proteinExistence type="predicted"/>
<dbReference type="GO" id="GO:0046076">
    <property type="term" value="P:dTTP catabolic process"/>
    <property type="evidence" value="ECO:0007669"/>
    <property type="project" value="TreeGrafter"/>
</dbReference>
<dbReference type="GO" id="GO:0046047">
    <property type="term" value="P:TTP catabolic process"/>
    <property type="evidence" value="ECO:0007669"/>
    <property type="project" value="TreeGrafter"/>
</dbReference>
<sequence length="219" mass="24690">MTGSGTLIQELKKTVATLRGPNGCPWDREQTHESLAECLIEECAELLDTIDRNDMMHMREELGDVLLQVVMHAQLAQEKCSFDLDAIIHEVNEKLIRRHPHVFGPKGVSNAEEALNKWDEIKALERGREVDYRDKLSNLPKQLPALLYARDVCKLIKKGGIENGGLVDAEEAPIVSGDIDEEEAGKILFQLVKLCYDAEIDPESALRRYTSELVKRVKT</sequence>
<dbReference type="CDD" id="cd11528">
    <property type="entry name" value="NTP-PPase_MazG_Nterm"/>
    <property type="match status" value="1"/>
</dbReference>
<gene>
    <name evidence="2" type="primary">mazG</name>
    <name evidence="2" type="ORF">DF168_00774</name>
</gene>
<dbReference type="SUPFAM" id="SSF101386">
    <property type="entry name" value="all-alpha NTP pyrophosphatases"/>
    <property type="match status" value="1"/>
</dbReference>
<dbReference type="Pfam" id="PF03819">
    <property type="entry name" value="MazG"/>
    <property type="match status" value="1"/>
</dbReference>
<dbReference type="PANTHER" id="PTHR30522:SF0">
    <property type="entry name" value="NUCLEOSIDE TRIPHOSPHATE PYROPHOSPHOHYDROLASE"/>
    <property type="match status" value="1"/>
</dbReference>
<dbReference type="GO" id="GO:0004427">
    <property type="term" value="F:inorganic diphosphate phosphatase activity"/>
    <property type="evidence" value="ECO:0007669"/>
    <property type="project" value="UniProtKB-EC"/>
</dbReference>
<dbReference type="GO" id="GO:0046061">
    <property type="term" value="P:dATP catabolic process"/>
    <property type="evidence" value="ECO:0007669"/>
    <property type="project" value="TreeGrafter"/>
</dbReference>
<organism evidence="2 3">
    <name type="scientific">Candidatus Moanibacter tarae</name>
    <dbReference type="NCBI Taxonomy" id="2200854"/>
    <lineage>
        <taxon>Bacteria</taxon>
        <taxon>Pseudomonadati</taxon>
        <taxon>Verrucomicrobiota</taxon>
        <taxon>Opitutia</taxon>
        <taxon>Puniceicoccales</taxon>
        <taxon>Puniceicoccales incertae sedis</taxon>
        <taxon>Candidatus Moanibacter</taxon>
    </lineage>
</organism>
<dbReference type="FunFam" id="1.10.287.1080:FF:000001">
    <property type="entry name" value="Nucleoside triphosphate pyrophosphohydrolase"/>
    <property type="match status" value="1"/>
</dbReference>
<dbReference type="Proteomes" id="UP000247465">
    <property type="component" value="Chromosome"/>
</dbReference>